<organism evidence="4 5">
    <name type="scientific">Lunatimonas lonarensis</name>
    <dbReference type="NCBI Taxonomy" id="1232681"/>
    <lineage>
        <taxon>Bacteria</taxon>
        <taxon>Pseudomonadati</taxon>
        <taxon>Bacteroidota</taxon>
        <taxon>Cytophagia</taxon>
        <taxon>Cytophagales</taxon>
        <taxon>Cyclobacteriaceae</taxon>
    </lineage>
</organism>
<dbReference type="Gene3D" id="3.10.580.10">
    <property type="entry name" value="CBS-domain"/>
    <property type="match status" value="1"/>
</dbReference>
<dbReference type="InterPro" id="IPR051257">
    <property type="entry name" value="Diverse_CBS-Domain"/>
</dbReference>
<evidence type="ECO:0000313" key="5">
    <source>
        <dbReference type="Proteomes" id="UP000013909"/>
    </source>
</evidence>
<proteinExistence type="predicted"/>
<dbReference type="Proteomes" id="UP000013909">
    <property type="component" value="Unassembled WGS sequence"/>
</dbReference>
<dbReference type="SMART" id="SM00116">
    <property type="entry name" value="CBS"/>
    <property type="match status" value="2"/>
</dbReference>
<evidence type="ECO:0000313" key="4">
    <source>
        <dbReference type="EMBL" id="EON75288.1"/>
    </source>
</evidence>
<sequence>MEKRRYIPAKEIMDTNVVMVDGMATAAEAVRLLKERKVDALIVEKRHEFDAYGIVVMQDLLEAVIIAGRNPAEVNLFEIMSKPLITVSSTLDIKYVAKLMVDVGIKQVPVEEGGKYLGIISIRSLVLNSDRFTT</sequence>
<protein>
    <submittedName>
        <fullName evidence="4">CBS domain containing membrane protein</fullName>
    </submittedName>
</protein>
<dbReference type="OrthoDB" id="9771532at2"/>
<dbReference type="PANTHER" id="PTHR43080:SF2">
    <property type="entry name" value="CBS DOMAIN-CONTAINING PROTEIN"/>
    <property type="match status" value="1"/>
</dbReference>
<comment type="caution">
    <text evidence="4">The sequence shown here is derived from an EMBL/GenBank/DDBJ whole genome shotgun (WGS) entry which is preliminary data.</text>
</comment>
<dbReference type="InterPro" id="IPR000644">
    <property type="entry name" value="CBS_dom"/>
</dbReference>
<name>R7ZMG2_9BACT</name>
<dbReference type="RefSeq" id="WP_010856572.1">
    <property type="nucleotide sequence ID" value="NZ_AQHR01000110.1"/>
</dbReference>
<evidence type="ECO:0000256" key="2">
    <source>
        <dbReference type="PROSITE-ProRule" id="PRU00703"/>
    </source>
</evidence>
<dbReference type="EMBL" id="AQHR01000110">
    <property type="protein sequence ID" value="EON75288.1"/>
    <property type="molecule type" value="Genomic_DNA"/>
</dbReference>
<dbReference type="STRING" id="1232681.ADIS_4459"/>
<dbReference type="CDD" id="cd04630">
    <property type="entry name" value="CBS_pair_bac"/>
    <property type="match status" value="1"/>
</dbReference>
<feature type="domain" description="CBS" evidence="3">
    <location>
        <begin position="80"/>
        <end position="134"/>
    </location>
</feature>
<evidence type="ECO:0000259" key="3">
    <source>
        <dbReference type="PROSITE" id="PS51371"/>
    </source>
</evidence>
<keyword evidence="1 2" id="KW-0129">CBS domain</keyword>
<accession>R7ZMG2</accession>
<dbReference type="InterPro" id="IPR046342">
    <property type="entry name" value="CBS_dom_sf"/>
</dbReference>
<dbReference type="Pfam" id="PF00571">
    <property type="entry name" value="CBS"/>
    <property type="match status" value="2"/>
</dbReference>
<evidence type="ECO:0000256" key="1">
    <source>
        <dbReference type="ARBA" id="ARBA00023122"/>
    </source>
</evidence>
<reference evidence="4 5" key="1">
    <citation type="submission" date="2013-02" db="EMBL/GenBank/DDBJ databases">
        <title>A novel strain isolated from Lonar lake, Maharashtra, India.</title>
        <authorList>
            <person name="Singh A."/>
        </authorList>
    </citation>
    <scope>NUCLEOTIDE SEQUENCE [LARGE SCALE GENOMIC DNA]</scope>
    <source>
        <strain evidence="4 5">AK24</strain>
    </source>
</reference>
<dbReference type="PANTHER" id="PTHR43080">
    <property type="entry name" value="CBS DOMAIN-CONTAINING PROTEIN CBSX3, MITOCHONDRIAL"/>
    <property type="match status" value="1"/>
</dbReference>
<keyword evidence="5" id="KW-1185">Reference proteome</keyword>
<dbReference type="SUPFAM" id="SSF54631">
    <property type="entry name" value="CBS-domain pair"/>
    <property type="match status" value="1"/>
</dbReference>
<dbReference type="PROSITE" id="PS51371">
    <property type="entry name" value="CBS"/>
    <property type="match status" value="2"/>
</dbReference>
<dbReference type="AlphaFoldDB" id="R7ZMG2"/>
<feature type="domain" description="CBS" evidence="3">
    <location>
        <begin position="13"/>
        <end position="73"/>
    </location>
</feature>
<gene>
    <name evidence="4" type="ORF">ADIS_4459</name>
</gene>